<proteinExistence type="predicted"/>
<organism evidence="1 2">
    <name type="scientific">Oceanidesulfovibrio indonesiensis</name>
    <dbReference type="NCBI Taxonomy" id="54767"/>
    <lineage>
        <taxon>Bacteria</taxon>
        <taxon>Pseudomonadati</taxon>
        <taxon>Thermodesulfobacteriota</taxon>
        <taxon>Desulfovibrionia</taxon>
        <taxon>Desulfovibrionales</taxon>
        <taxon>Desulfovibrionaceae</taxon>
        <taxon>Oceanidesulfovibrio</taxon>
    </lineage>
</organism>
<reference evidence="1 2" key="1">
    <citation type="submission" date="2018-06" db="EMBL/GenBank/DDBJ databases">
        <title>Complete genome of Desulfovibrio indonesiensis P37SLT.</title>
        <authorList>
            <person name="Crispim J.S."/>
            <person name="Vidigal P.M.P."/>
            <person name="Silva L.C.F."/>
            <person name="Laguardia C.N."/>
            <person name="Araujo L.C."/>
            <person name="Dias R.S."/>
            <person name="Sousa M.P."/>
            <person name="Paula S.O."/>
            <person name="Silva C."/>
        </authorList>
    </citation>
    <scope>NUCLEOTIDE SEQUENCE [LARGE SCALE GENOMIC DNA]</scope>
    <source>
        <strain evidence="1 2">P37SLT</strain>
    </source>
</reference>
<accession>A0A7M3MET8</accession>
<evidence type="ECO:0000313" key="1">
    <source>
        <dbReference type="EMBL" id="TVM17099.1"/>
    </source>
</evidence>
<comment type="caution">
    <text evidence="1">The sequence shown here is derived from an EMBL/GenBank/DDBJ whole genome shotgun (WGS) entry which is preliminary data.</text>
</comment>
<name>A0A7M3MET8_9BACT</name>
<gene>
    <name evidence="1" type="ORF">DPQ33_09880</name>
</gene>
<protein>
    <recommendedName>
        <fullName evidence="3">Transposase</fullName>
    </recommendedName>
</protein>
<dbReference type="EMBL" id="QMIE01000008">
    <property type="protein sequence ID" value="TVM17099.1"/>
    <property type="molecule type" value="Genomic_DNA"/>
</dbReference>
<evidence type="ECO:0000313" key="2">
    <source>
        <dbReference type="Proteomes" id="UP000448292"/>
    </source>
</evidence>
<dbReference type="AlphaFoldDB" id="A0A7M3MET8"/>
<sequence>MDVDCPSKESLSGKRRKCAAELKARADLDASTGEQALAELASEYGVYPRQVSQRKKQRLEGHGRVVLRKGAKAINTPTRSRSKSCAKSGHQFIVEKYFSRAGSRDNSL</sequence>
<dbReference type="Proteomes" id="UP000448292">
    <property type="component" value="Unassembled WGS sequence"/>
</dbReference>
<keyword evidence="2" id="KW-1185">Reference proteome</keyword>
<evidence type="ECO:0008006" key="3">
    <source>
        <dbReference type="Google" id="ProtNLM"/>
    </source>
</evidence>